<dbReference type="Gene3D" id="3.40.50.1460">
    <property type="match status" value="1"/>
</dbReference>
<dbReference type="AlphaFoldDB" id="A0A838B0W4"/>
<feature type="domain" description="Peptidase C14 caspase" evidence="3">
    <location>
        <begin position="14"/>
        <end position="230"/>
    </location>
</feature>
<proteinExistence type="predicted"/>
<feature type="transmembrane region" description="Helical" evidence="2">
    <location>
        <begin position="388"/>
        <end position="410"/>
    </location>
</feature>
<dbReference type="SUPFAM" id="SSF52129">
    <property type="entry name" value="Caspase-like"/>
    <property type="match status" value="1"/>
</dbReference>
<dbReference type="EMBL" id="JACDTY010000002">
    <property type="protein sequence ID" value="MBA1139985.1"/>
    <property type="molecule type" value="Genomic_DNA"/>
</dbReference>
<dbReference type="InterPro" id="IPR011600">
    <property type="entry name" value="Pept_C14_caspase"/>
</dbReference>
<name>A0A838B0W4_9HYPH</name>
<comment type="caution">
    <text evidence="4">The sequence shown here is derived from an EMBL/GenBank/DDBJ whole genome shotgun (WGS) entry which is preliminary data.</text>
</comment>
<feature type="compositionally biased region" description="Basic and acidic residues" evidence="1">
    <location>
        <begin position="350"/>
        <end position="365"/>
    </location>
</feature>
<evidence type="ECO:0000259" key="3">
    <source>
        <dbReference type="Pfam" id="PF00656"/>
    </source>
</evidence>
<dbReference type="PANTHER" id="PTHR22576">
    <property type="entry name" value="MUCOSA ASSOCIATED LYMPHOID TISSUE LYMPHOMA TRANSLOCATION PROTEIN 1/PARACASPASE"/>
    <property type="match status" value="1"/>
</dbReference>
<evidence type="ECO:0000313" key="5">
    <source>
        <dbReference type="Proteomes" id="UP000558284"/>
    </source>
</evidence>
<evidence type="ECO:0000256" key="1">
    <source>
        <dbReference type="SAM" id="MobiDB-lite"/>
    </source>
</evidence>
<dbReference type="InterPro" id="IPR029030">
    <property type="entry name" value="Caspase-like_dom_sf"/>
</dbReference>
<accession>A0A838B0W4</accession>
<organism evidence="4 5">
    <name type="scientific">Mesorhizobium neociceri</name>
    <dbReference type="NCBI Taxonomy" id="1307853"/>
    <lineage>
        <taxon>Bacteria</taxon>
        <taxon>Pseudomonadati</taxon>
        <taxon>Pseudomonadota</taxon>
        <taxon>Alphaproteobacteria</taxon>
        <taxon>Hyphomicrobiales</taxon>
        <taxon>Phyllobacteriaceae</taxon>
        <taxon>Mesorhizobium</taxon>
    </lineage>
</organism>
<keyword evidence="2" id="KW-0472">Membrane</keyword>
<dbReference type="InterPro" id="IPR052039">
    <property type="entry name" value="Caspase-related_regulators"/>
</dbReference>
<reference evidence="4 5" key="1">
    <citation type="submission" date="2020-07" db="EMBL/GenBank/DDBJ databases">
        <title>Definition of the novel symbiovar canariense within Mesorhizobium novociceri, a new species of genus Mesorhizobium nodulating Cicer canariense in the Caldera de Taburiente National Park (La Palma, Canary Islands).</title>
        <authorList>
            <person name="Leon-Barrios M."/>
            <person name="Perez-Yepez J."/>
            <person name="Flores-Felix J.D."/>
            <person name="Ramirez-Baena M.H."/>
            <person name="Pulido-Suarez L."/>
            <person name="Igual J.M."/>
            <person name="Velazquez E."/>
            <person name="Peix A."/>
        </authorList>
    </citation>
    <scope>NUCLEOTIDE SEQUENCE [LARGE SCALE GENOMIC DNA]</scope>
    <source>
        <strain evidence="4 5">CCANP35</strain>
    </source>
</reference>
<dbReference type="Proteomes" id="UP000558284">
    <property type="component" value="Unassembled WGS sequence"/>
</dbReference>
<sequence length="667" mass="73651">MSQGARGDGAHPSRKALLVGNSAYVDPAITPLLAPRTDIEKLGALLSDPAIGGFDVAPPQLDISAEDFRLAISNLFADAKKDDLLLLYFAGHGVRDNDGRLYLAVKKTQIKRLNATALPAQFILDEMSRSASRRKVLILDCCHAGAVFEDGTLRARSASYDAGLVRSNFLPRGTGTYILAASQSGQSAFEEIDPETKTAKSIYTSLIVDAIRTGDAAPDSKDITVSEIHDYIREHRNRGSVETTPELTVFNQSDTLVLCSNPNVRKPLDQRLLDQLVSQSLAERSYAIEQLARVLVGKDTYKAGLVQTAFDNRLNTDDPLGKERDFELREKLKAALDAYQVRIEQSVSTTRREEERARAGDERDTPAVTENSISQADKQAARPLMKRVGIVILVLALLVYLGLVFLNIAAQPRDYDLTMANIVRLAVFARPETKQKKAEPAPPPDAPKIGPIENLVLGKWRVLLFDESDCGKARGYARSIRRIIGKRVDLTISSKAGPYNLVVDTGDDKPLADNILNSIKSMLLKDNNLRAKISGAEVLENTGEILDENCMSDDQQDEIGLSTLIAGLLTYNQIPNSNKIVDLFNNTVNYDSRIKISTSIIRTSNIEDYSHSLYALRTLSFFKPCYYDTKHLMSGFYIDYSKSPNLDPMFVNYLQLAKDNICVPTGE</sequence>
<keyword evidence="5" id="KW-1185">Reference proteome</keyword>
<gene>
    <name evidence="4" type="ORF">H0241_06910</name>
</gene>
<protein>
    <submittedName>
        <fullName evidence="4">Caspase family protein</fullName>
    </submittedName>
</protein>
<evidence type="ECO:0000313" key="4">
    <source>
        <dbReference type="EMBL" id="MBA1139985.1"/>
    </source>
</evidence>
<keyword evidence="2" id="KW-0812">Transmembrane</keyword>
<keyword evidence="2" id="KW-1133">Transmembrane helix</keyword>
<evidence type="ECO:0000256" key="2">
    <source>
        <dbReference type="SAM" id="Phobius"/>
    </source>
</evidence>
<dbReference type="GO" id="GO:0004197">
    <property type="term" value="F:cysteine-type endopeptidase activity"/>
    <property type="evidence" value="ECO:0007669"/>
    <property type="project" value="InterPro"/>
</dbReference>
<dbReference type="NCBIfam" id="NF047832">
    <property type="entry name" value="caspase_w_EACC1"/>
    <property type="match status" value="1"/>
</dbReference>
<dbReference type="PANTHER" id="PTHR22576:SF37">
    <property type="entry name" value="MUCOSA-ASSOCIATED LYMPHOID TISSUE LYMPHOMA TRANSLOCATION PROTEIN 1"/>
    <property type="match status" value="1"/>
</dbReference>
<dbReference type="RefSeq" id="WP_181056646.1">
    <property type="nucleotide sequence ID" value="NZ_JACDTY010000002.1"/>
</dbReference>
<dbReference type="GO" id="GO:0006508">
    <property type="term" value="P:proteolysis"/>
    <property type="evidence" value="ECO:0007669"/>
    <property type="project" value="InterPro"/>
</dbReference>
<dbReference type="Pfam" id="PF00656">
    <property type="entry name" value="Peptidase_C14"/>
    <property type="match status" value="1"/>
</dbReference>
<feature type="region of interest" description="Disordered" evidence="1">
    <location>
        <begin position="347"/>
        <end position="376"/>
    </location>
</feature>